<gene>
    <name evidence="2" type="ORF">OVN521_LOCUS21558</name>
</gene>
<dbReference type="EMBL" id="CAJOBG010004500">
    <property type="protein sequence ID" value="CAF4113499.1"/>
    <property type="molecule type" value="Genomic_DNA"/>
</dbReference>
<evidence type="ECO:0000313" key="2">
    <source>
        <dbReference type="EMBL" id="CAF4113499.1"/>
    </source>
</evidence>
<evidence type="ECO:0000256" key="1">
    <source>
        <dbReference type="SAM" id="MobiDB-lite"/>
    </source>
</evidence>
<organism evidence="2 3">
    <name type="scientific">Rotaria magnacalcarata</name>
    <dbReference type="NCBI Taxonomy" id="392030"/>
    <lineage>
        <taxon>Eukaryota</taxon>
        <taxon>Metazoa</taxon>
        <taxon>Spiralia</taxon>
        <taxon>Gnathifera</taxon>
        <taxon>Rotifera</taxon>
        <taxon>Eurotatoria</taxon>
        <taxon>Bdelloidea</taxon>
        <taxon>Philodinida</taxon>
        <taxon>Philodinidae</taxon>
        <taxon>Rotaria</taxon>
    </lineage>
</organism>
<comment type="caution">
    <text evidence="2">The sequence shown here is derived from an EMBL/GenBank/DDBJ whole genome shotgun (WGS) entry which is preliminary data.</text>
</comment>
<name>A0A819VQ65_9BILA</name>
<proteinExistence type="predicted"/>
<protein>
    <submittedName>
        <fullName evidence="2">Uncharacterized protein</fullName>
    </submittedName>
</protein>
<evidence type="ECO:0000313" key="3">
    <source>
        <dbReference type="Proteomes" id="UP000663866"/>
    </source>
</evidence>
<feature type="region of interest" description="Disordered" evidence="1">
    <location>
        <begin position="15"/>
        <end position="34"/>
    </location>
</feature>
<sequence length="202" mass="24450">MYYDSYYLTFTLQQSNKKNNNNNNNNSNNIQHQQPYRMKHMLTTTATNYKRNNNNINSLNNINNVNNNNNNDIYHRNHYINKQNNSNIIQRQKSNTYAVNINKYDIQQHSMQQKTNYYQPSKILIAQYPHFLRYKQEFFRKIKIPTELENKKDKICNLSNIHYQAEYFKLESEKWDIYKTVAMNKKKVIELMETIVEDNGNN</sequence>
<keyword evidence="3" id="KW-1185">Reference proteome</keyword>
<reference evidence="2" key="1">
    <citation type="submission" date="2021-02" db="EMBL/GenBank/DDBJ databases">
        <authorList>
            <person name="Nowell W R."/>
        </authorList>
    </citation>
    <scope>NUCLEOTIDE SEQUENCE</scope>
</reference>
<feature type="compositionally biased region" description="Low complexity" evidence="1">
    <location>
        <begin position="15"/>
        <end position="29"/>
    </location>
</feature>
<accession>A0A819VQ65</accession>
<dbReference type="AlphaFoldDB" id="A0A819VQ65"/>
<dbReference type="Proteomes" id="UP000663866">
    <property type="component" value="Unassembled WGS sequence"/>
</dbReference>